<keyword evidence="3" id="KW-1185">Reference proteome</keyword>
<organism evidence="2 3">
    <name type="scientific">Streptomyces gardneri</name>
    <dbReference type="NCBI Taxonomy" id="66892"/>
    <lineage>
        <taxon>Bacteria</taxon>
        <taxon>Bacillati</taxon>
        <taxon>Actinomycetota</taxon>
        <taxon>Actinomycetes</taxon>
        <taxon>Kitasatosporales</taxon>
        <taxon>Streptomycetaceae</taxon>
        <taxon>Streptomyces</taxon>
    </lineage>
</organism>
<feature type="compositionally biased region" description="Basic and acidic residues" evidence="1">
    <location>
        <begin position="242"/>
        <end position="255"/>
    </location>
</feature>
<gene>
    <name evidence="2" type="ORF">SGA01_29010</name>
</gene>
<dbReference type="EMBL" id="BJMN01000016">
    <property type="protein sequence ID" value="GEB57296.1"/>
    <property type="molecule type" value="Genomic_DNA"/>
</dbReference>
<dbReference type="AlphaFoldDB" id="A0A4Y3RHS4"/>
<dbReference type="Proteomes" id="UP000315226">
    <property type="component" value="Unassembled WGS sequence"/>
</dbReference>
<feature type="compositionally biased region" description="Basic and acidic residues" evidence="1">
    <location>
        <begin position="216"/>
        <end position="233"/>
    </location>
</feature>
<proteinExistence type="predicted"/>
<feature type="region of interest" description="Disordered" evidence="1">
    <location>
        <begin position="195"/>
        <end position="288"/>
    </location>
</feature>
<evidence type="ECO:0000313" key="2">
    <source>
        <dbReference type="EMBL" id="GEB57296.1"/>
    </source>
</evidence>
<comment type="caution">
    <text evidence="2">The sequence shown here is derived from an EMBL/GenBank/DDBJ whole genome shotgun (WGS) entry which is preliminary data.</text>
</comment>
<feature type="compositionally biased region" description="Basic residues" evidence="1">
    <location>
        <begin position="256"/>
        <end position="288"/>
    </location>
</feature>
<protein>
    <submittedName>
        <fullName evidence="2">Uncharacterized protein</fullName>
    </submittedName>
</protein>
<sequence>METTGVESFEMPKDTTETTPAPDGPTVTEQVARRTEVVEHSVTTLESVRDEVLQLTEAELPGVSGLRMAFVDAAENSVVVESGTAAPALVAALGERYGIDTIAVSLTSGTGMAEPQADRQWDTSPYYGGARILSYLTTTSKTWCTAGFAWKYIGNWHMVPPGHCTTANGGIMNPQRERLRRTRRPGQLGQQFRLREAPRPELLLGRPGFTSSTGHGRHDDRRGVWVAGDRDPGNRPLRQRNHRQEHGRSQEDVRILHRQGGLRRLGVHRRRQRTGVRQGHPVRRWWRK</sequence>
<reference evidence="2 3" key="1">
    <citation type="submission" date="2019-06" db="EMBL/GenBank/DDBJ databases">
        <title>Whole genome shotgun sequence of Streptomyces gardneri NBRC 12865.</title>
        <authorList>
            <person name="Hosoyama A."/>
            <person name="Uohara A."/>
            <person name="Ohji S."/>
            <person name="Ichikawa N."/>
        </authorList>
    </citation>
    <scope>NUCLEOTIDE SEQUENCE [LARGE SCALE GENOMIC DNA]</scope>
    <source>
        <strain evidence="2 3">NBRC 12865</strain>
    </source>
</reference>
<evidence type="ECO:0000313" key="3">
    <source>
        <dbReference type="Proteomes" id="UP000315226"/>
    </source>
</evidence>
<evidence type="ECO:0000256" key="1">
    <source>
        <dbReference type="SAM" id="MobiDB-lite"/>
    </source>
</evidence>
<accession>A0A4Y3RHS4</accession>
<name>A0A4Y3RHS4_9ACTN</name>
<feature type="region of interest" description="Disordered" evidence="1">
    <location>
        <begin position="1"/>
        <end position="29"/>
    </location>
</feature>